<keyword evidence="9" id="KW-0325">Glycoprotein</keyword>
<evidence type="ECO:0000313" key="11">
    <source>
        <dbReference type="Proteomes" id="UP000230750"/>
    </source>
</evidence>
<evidence type="ECO:0000256" key="3">
    <source>
        <dbReference type="ARBA" id="ARBA00022679"/>
    </source>
</evidence>
<dbReference type="Gene3D" id="3.40.50.300">
    <property type="entry name" value="P-loop containing nucleotide triphosphate hydrolases"/>
    <property type="match status" value="1"/>
</dbReference>
<dbReference type="Pfam" id="PF03567">
    <property type="entry name" value="Sulfotransfer_2"/>
    <property type="match status" value="1"/>
</dbReference>
<sequence>MYYKQVGTTIKEEIDRDVQYSLPSSGTMTSIESVFASDSAVPTNPVVIFSVLPKCGSRTLFALMGILGEKHGFDVKHTMGGDDETAEDKVKIIRQTLLSKNAAFIYTHRRYQAFGRERKPVYISIVRDPVERLASLYYFMRYGDNRTNVDLPAVQFRAKMDARNYNNDSFNDCVLNGNKMCRRVGSVVRQFCGYIGCTDSTATQAPIKKAIANIDKSYHVVGIMEDYKSILRVLEKKIPQLFQGIVALYEEQKKEIVSNMRTKNKTKITPKVRNILKEELAEDYKLYNLIKEKFDISKKKMSIE</sequence>
<dbReference type="InterPro" id="IPR005331">
    <property type="entry name" value="Sulfotransferase"/>
</dbReference>
<proteinExistence type="inferred from homology"/>
<dbReference type="Proteomes" id="UP000230750">
    <property type="component" value="Unassembled WGS sequence"/>
</dbReference>
<dbReference type="InterPro" id="IPR027417">
    <property type="entry name" value="P-loop_NTPase"/>
</dbReference>
<accession>A0A2G8LNL5</accession>
<evidence type="ECO:0000256" key="8">
    <source>
        <dbReference type="ARBA" id="ARBA00023136"/>
    </source>
</evidence>
<gene>
    <name evidence="10" type="ORF">BSL78_01174</name>
</gene>
<evidence type="ECO:0000256" key="7">
    <source>
        <dbReference type="ARBA" id="ARBA00023034"/>
    </source>
</evidence>
<name>A0A2G8LNL5_STIJA</name>
<dbReference type="GO" id="GO:0000139">
    <property type="term" value="C:Golgi membrane"/>
    <property type="evidence" value="ECO:0007669"/>
    <property type="project" value="UniProtKB-SubCell"/>
</dbReference>
<reference evidence="10 11" key="1">
    <citation type="journal article" date="2017" name="PLoS Biol.">
        <title>The sea cucumber genome provides insights into morphological evolution and visceral regeneration.</title>
        <authorList>
            <person name="Zhang X."/>
            <person name="Sun L."/>
            <person name="Yuan J."/>
            <person name="Sun Y."/>
            <person name="Gao Y."/>
            <person name="Zhang L."/>
            <person name="Li S."/>
            <person name="Dai H."/>
            <person name="Hamel J.F."/>
            <person name="Liu C."/>
            <person name="Yu Y."/>
            <person name="Liu S."/>
            <person name="Lin W."/>
            <person name="Guo K."/>
            <person name="Jin S."/>
            <person name="Xu P."/>
            <person name="Storey K.B."/>
            <person name="Huan P."/>
            <person name="Zhang T."/>
            <person name="Zhou Y."/>
            <person name="Zhang J."/>
            <person name="Lin C."/>
            <person name="Li X."/>
            <person name="Xing L."/>
            <person name="Huo D."/>
            <person name="Sun M."/>
            <person name="Wang L."/>
            <person name="Mercier A."/>
            <person name="Li F."/>
            <person name="Yang H."/>
            <person name="Xiang J."/>
        </authorList>
    </citation>
    <scope>NUCLEOTIDE SEQUENCE [LARGE SCALE GENOMIC DNA]</scope>
    <source>
        <strain evidence="10">Shaxun</strain>
        <tissue evidence="10">Muscle</tissue>
    </source>
</reference>
<evidence type="ECO:0000256" key="2">
    <source>
        <dbReference type="ARBA" id="ARBA00010569"/>
    </source>
</evidence>
<evidence type="ECO:0000256" key="9">
    <source>
        <dbReference type="ARBA" id="ARBA00023180"/>
    </source>
</evidence>
<dbReference type="OrthoDB" id="10019582at2759"/>
<comment type="similarity">
    <text evidence="2">Belongs to the sulfotransferase 3 family.</text>
</comment>
<protein>
    <recommendedName>
        <fullName evidence="12">Uronyl 2-sulfotransferase</fullName>
    </recommendedName>
</protein>
<dbReference type="GO" id="GO:0008146">
    <property type="term" value="F:sulfotransferase activity"/>
    <property type="evidence" value="ECO:0007669"/>
    <property type="project" value="InterPro"/>
</dbReference>
<keyword evidence="5" id="KW-0735">Signal-anchor</keyword>
<keyword evidence="3" id="KW-0808">Transferase</keyword>
<keyword evidence="6" id="KW-1133">Transmembrane helix</keyword>
<evidence type="ECO:0000256" key="1">
    <source>
        <dbReference type="ARBA" id="ARBA00004323"/>
    </source>
</evidence>
<keyword evidence="7" id="KW-0333">Golgi apparatus</keyword>
<dbReference type="InterPro" id="IPR007734">
    <property type="entry name" value="Heparan_SO4_2-O-STrfase"/>
</dbReference>
<evidence type="ECO:0000256" key="6">
    <source>
        <dbReference type="ARBA" id="ARBA00022989"/>
    </source>
</evidence>
<comment type="caution">
    <text evidence="10">The sequence shown here is derived from an EMBL/GenBank/DDBJ whole genome shotgun (WGS) entry which is preliminary data.</text>
</comment>
<evidence type="ECO:0000256" key="5">
    <source>
        <dbReference type="ARBA" id="ARBA00022968"/>
    </source>
</evidence>
<organism evidence="10 11">
    <name type="scientific">Stichopus japonicus</name>
    <name type="common">Sea cucumber</name>
    <dbReference type="NCBI Taxonomy" id="307972"/>
    <lineage>
        <taxon>Eukaryota</taxon>
        <taxon>Metazoa</taxon>
        <taxon>Echinodermata</taxon>
        <taxon>Eleutherozoa</taxon>
        <taxon>Echinozoa</taxon>
        <taxon>Holothuroidea</taxon>
        <taxon>Aspidochirotacea</taxon>
        <taxon>Aspidochirotida</taxon>
        <taxon>Stichopodidae</taxon>
        <taxon>Apostichopus</taxon>
    </lineage>
</organism>
<evidence type="ECO:0000313" key="10">
    <source>
        <dbReference type="EMBL" id="PIK61843.1"/>
    </source>
</evidence>
<keyword evidence="11" id="KW-1185">Reference proteome</keyword>
<dbReference type="AlphaFoldDB" id="A0A2G8LNL5"/>
<keyword evidence="8" id="KW-0472">Membrane</keyword>
<evidence type="ECO:0008006" key="12">
    <source>
        <dbReference type="Google" id="ProtNLM"/>
    </source>
</evidence>
<keyword evidence="4" id="KW-0812">Transmembrane</keyword>
<dbReference type="SUPFAM" id="SSF52540">
    <property type="entry name" value="P-loop containing nucleoside triphosphate hydrolases"/>
    <property type="match status" value="1"/>
</dbReference>
<evidence type="ECO:0000256" key="4">
    <source>
        <dbReference type="ARBA" id="ARBA00022692"/>
    </source>
</evidence>
<comment type="subcellular location">
    <subcellularLocation>
        <location evidence="1">Golgi apparatus membrane</location>
        <topology evidence="1">Single-pass type II membrane protein</topology>
    </subcellularLocation>
</comment>
<dbReference type="PANTHER" id="PTHR12129:SF15">
    <property type="entry name" value="URONYL 2-SULFOTRANSFERASE"/>
    <property type="match status" value="1"/>
</dbReference>
<dbReference type="EMBL" id="MRZV01000023">
    <property type="protein sequence ID" value="PIK61843.1"/>
    <property type="molecule type" value="Genomic_DNA"/>
</dbReference>
<dbReference type="PANTHER" id="PTHR12129">
    <property type="entry name" value="HEPARAN SULFATE 2-O-SULFOTRANSFERASE"/>
    <property type="match status" value="1"/>
</dbReference>